<protein>
    <submittedName>
        <fullName evidence="9">OmpA family protein</fullName>
    </submittedName>
</protein>
<dbReference type="InterPro" id="IPR019734">
    <property type="entry name" value="TPR_rpt"/>
</dbReference>
<evidence type="ECO:0000256" key="2">
    <source>
        <dbReference type="ARBA" id="ARBA00023136"/>
    </source>
</evidence>
<feature type="compositionally biased region" description="Basic and acidic residues" evidence="6">
    <location>
        <begin position="628"/>
        <end position="644"/>
    </location>
</feature>
<feature type="signal peptide" evidence="7">
    <location>
        <begin position="1"/>
        <end position="23"/>
    </location>
</feature>
<dbReference type="Gene3D" id="3.30.1330.60">
    <property type="entry name" value="OmpA-like domain"/>
    <property type="match status" value="1"/>
</dbReference>
<evidence type="ECO:0000313" key="9">
    <source>
        <dbReference type="EMBL" id="BDS12488.1"/>
    </source>
</evidence>
<feature type="chain" id="PRO_5037425030" evidence="7">
    <location>
        <begin position="24"/>
        <end position="651"/>
    </location>
</feature>
<organism evidence="9 10">
    <name type="scientific">Aureispira anguillae</name>
    <dbReference type="NCBI Taxonomy" id="2864201"/>
    <lineage>
        <taxon>Bacteria</taxon>
        <taxon>Pseudomonadati</taxon>
        <taxon>Bacteroidota</taxon>
        <taxon>Saprospiria</taxon>
        <taxon>Saprospirales</taxon>
        <taxon>Saprospiraceae</taxon>
        <taxon>Aureispira</taxon>
    </lineage>
</organism>
<evidence type="ECO:0000256" key="7">
    <source>
        <dbReference type="SAM" id="SignalP"/>
    </source>
</evidence>
<dbReference type="CDD" id="cd07185">
    <property type="entry name" value="OmpA_C-like"/>
    <property type="match status" value="1"/>
</dbReference>
<feature type="region of interest" description="Disordered" evidence="6">
    <location>
        <begin position="623"/>
        <end position="651"/>
    </location>
</feature>
<dbReference type="SUPFAM" id="SSF49464">
    <property type="entry name" value="Carboxypeptidase regulatory domain-like"/>
    <property type="match status" value="1"/>
</dbReference>
<feature type="domain" description="OmpA-like" evidence="8">
    <location>
        <begin position="533"/>
        <end position="650"/>
    </location>
</feature>
<dbReference type="InterPro" id="IPR036737">
    <property type="entry name" value="OmpA-like_sf"/>
</dbReference>
<reference evidence="9" key="1">
    <citation type="submission" date="2022-09" db="EMBL/GenBank/DDBJ databases">
        <title>Aureispira anguillicida sp. nov., isolated from Leptocephalus of Japanese eel Anguilla japonica.</title>
        <authorList>
            <person name="Yuasa K."/>
            <person name="Mekata T."/>
            <person name="Ikunari K."/>
        </authorList>
    </citation>
    <scope>NUCLEOTIDE SEQUENCE</scope>
    <source>
        <strain evidence="9">EL160426</strain>
    </source>
</reference>
<dbReference type="PROSITE" id="PS50293">
    <property type="entry name" value="TPR_REGION"/>
    <property type="match status" value="1"/>
</dbReference>
<keyword evidence="7" id="KW-0732">Signal</keyword>
<keyword evidence="10" id="KW-1185">Reference proteome</keyword>
<dbReference type="AlphaFoldDB" id="A0A915YG57"/>
<keyword evidence="4" id="KW-0802">TPR repeat</keyword>
<dbReference type="SUPFAM" id="SSF82171">
    <property type="entry name" value="DPP6 N-terminal domain-like"/>
    <property type="match status" value="1"/>
</dbReference>
<dbReference type="KEGG" id="aup:AsAng_0032110"/>
<dbReference type="InterPro" id="IPR011990">
    <property type="entry name" value="TPR-like_helical_dom_sf"/>
</dbReference>
<dbReference type="InterPro" id="IPR008969">
    <property type="entry name" value="CarboxyPept-like_regulatory"/>
</dbReference>
<evidence type="ECO:0000313" key="10">
    <source>
        <dbReference type="Proteomes" id="UP001060919"/>
    </source>
</evidence>
<gene>
    <name evidence="9" type="ORF">AsAng_0032110</name>
</gene>
<dbReference type="EMBL" id="AP026867">
    <property type="protein sequence ID" value="BDS12488.1"/>
    <property type="molecule type" value="Genomic_DNA"/>
</dbReference>
<dbReference type="SMART" id="SM00028">
    <property type="entry name" value="TPR"/>
    <property type="match status" value="2"/>
</dbReference>
<dbReference type="InterPro" id="IPR006690">
    <property type="entry name" value="OMPA-like_CS"/>
</dbReference>
<accession>A0A915YG57</accession>
<dbReference type="InterPro" id="IPR050330">
    <property type="entry name" value="Bact_OuterMem_StrucFunc"/>
</dbReference>
<dbReference type="PRINTS" id="PR01021">
    <property type="entry name" value="OMPADOMAIN"/>
</dbReference>
<dbReference type="PROSITE" id="PS51123">
    <property type="entry name" value="OMPA_2"/>
    <property type="match status" value="1"/>
</dbReference>
<dbReference type="Pfam" id="PF07676">
    <property type="entry name" value="PD40"/>
    <property type="match status" value="2"/>
</dbReference>
<evidence type="ECO:0000256" key="5">
    <source>
        <dbReference type="PROSITE-ProRule" id="PRU00473"/>
    </source>
</evidence>
<dbReference type="Gene3D" id="2.120.10.30">
    <property type="entry name" value="TolB, C-terminal domain"/>
    <property type="match status" value="1"/>
</dbReference>
<name>A0A915YG57_9BACT</name>
<dbReference type="InterPro" id="IPR006664">
    <property type="entry name" value="OMP_bac"/>
</dbReference>
<evidence type="ECO:0000256" key="6">
    <source>
        <dbReference type="SAM" id="MobiDB-lite"/>
    </source>
</evidence>
<dbReference type="PANTHER" id="PTHR30329:SF21">
    <property type="entry name" value="LIPOPROTEIN YIAD-RELATED"/>
    <property type="match status" value="1"/>
</dbReference>
<sequence>MIGLKYMLWILVFGLCNLCATLGQTDYTTAINASKKTKENYKKAYSYIVRRDYKTAKKELHKLIKKDAKFVNSYIQLGFIYEQEKDYENAITHYNKVIELAPDYNPKIYMALGRIAMLQEAYAEVEKQMLQFLSYDKLHPNLIKIATKRLGDARFRPQALANPVAFNLKNLGENINSTNREYFPSITLKDELVYTRQLGEGQAGQEDLYISQCSENGWQKSKPIPTVNTSENEGAQSISADGKLLVFTVCNRREDYGSCDLYFSRKVNGKWTTPKNIGAPINTKDWESQPSIAPNSDAIYFVRGGAKGRGHKDLFVSKLQSDGTWGTPENVKELNTLYNEASPCIHPDGQTLYFSSEGHPGMGGFDLFITRLKEDGKWGKPVNLGYPINTSNQEEALAVNRKGTLAYLASDRAGGFGSMDIYSFELPALAKPMPITYINGITLSEETNLPLSAEVEIIDLKTQTVFKQLKTPKDGSFIICLPTGKYALNARKDGYLFFSANYDLSETKSLDRAYVLEAKLQPLVYKRDDSTKKMVREPIVLENVFFATASAELKSESKIELDRLKNLLDKNITMHIQLNGHTDNVGKPADNLKLSEARAKSVMNYLITKGVDAKRLKAKGFGATKPKYSNESKEGRSKNRRTEFEILSSSE</sequence>
<dbReference type="PANTHER" id="PTHR30329">
    <property type="entry name" value="STATOR ELEMENT OF FLAGELLAR MOTOR COMPLEX"/>
    <property type="match status" value="1"/>
</dbReference>
<dbReference type="SUPFAM" id="SSF48452">
    <property type="entry name" value="TPR-like"/>
    <property type="match status" value="1"/>
</dbReference>
<dbReference type="Proteomes" id="UP001060919">
    <property type="component" value="Chromosome"/>
</dbReference>
<dbReference type="GO" id="GO:0009279">
    <property type="term" value="C:cell outer membrane"/>
    <property type="evidence" value="ECO:0007669"/>
    <property type="project" value="UniProtKB-SubCell"/>
</dbReference>
<dbReference type="PROSITE" id="PS01068">
    <property type="entry name" value="OMPA_1"/>
    <property type="match status" value="1"/>
</dbReference>
<dbReference type="Pfam" id="PF00691">
    <property type="entry name" value="OmpA"/>
    <property type="match status" value="1"/>
</dbReference>
<dbReference type="InterPro" id="IPR011042">
    <property type="entry name" value="6-blade_b-propeller_TolB-like"/>
</dbReference>
<keyword evidence="2 5" id="KW-0472">Membrane</keyword>
<dbReference type="Gene3D" id="1.25.40.10">
    <property type="entry name" value="Tetratricopeptide repeat domain"/>
    <property type="match status" value="1"/>
</dbReference>
<evidence type="ECO:0000256" key="1">
    <source>
        <dbReference type="ARBA" id="ARBA00004442"/>
    </source>
</evidence>
<feature type="repeat" description="TPR" evidence="4">
    <location>
        <begin position="71"/>
        <end position="104"/>
    </location>
</feature>
<evidence type="ECO:0000256" key="3">
    <source>
        <dbReference type="ARBA" id="ARBA00023237"/>
    </source>
</evidence>
<dbReference type="Pfam" id="PF00515">
    <property type="entry name" value="TPR_1"/>
    <property type="match status" value="1"/>
</dbReference>
<dbReference type="RefSeq" id="WP_264793554.1">
    <property type="nucleotide sequence ID" value="NZ_AP026867.1"/>
</dbReference>
<evidence type="ECO:0000256" key="4">
    <source>
        <dbReference type="PROSITE-ProRule" id="PRU00339"/>
    </source>
</evidence>
<comment type="subcellular location">
    <subcellularLocation>
        <location evidence="1">Cell outer membrane</location>
    </subcellularLocation>
</comment>
<keyword evidence="3" id="KW-0998">Cell outer membrane</keyword>
<dbReference type="InterPro" id="IPR011659">
    <property type="entry name" value="WD40"/>
</dbReference>
<dbReference type="PROSITE" id="PS50005">
    <property type="entry name" value="TPR"/>
    <property type="match status" value="1"/>
</dbReference>
<dbReference type="SUPFAM" id="SSF103088">
    <property type="entry name" value="OmpA-like"/>
    <property type="match status" value="1"/>
</dbReference>
<proteinExistence type="predicted"/>
<evidence type="ECO:0000259" key="8">
    <source>
        <dbReference type="PROSITE" id="PS51123"/>
    </source>
</evidence>
<dbReference type="InterPro" id="IPR006665">
    <property type="entry name" value="OmpA-like"/>
</dbReference>